<dbReference type="PANTHER" id="PTHR34697">
    <property type="entry name" value="PHOSPHATIDYLGLYCEROL LYSYLTRANSFERASE"/>
    <property type="match status" value="1"/>
</dbReference>
<keyword evidence="3 6" id="KW-0812">Transmembrane</keyword>
<dbReference type="InterPro" id="IPR051211">
    <property type="entry name" value="PG_lysyltransferase"/>
</dbReference>
<feature type="transmembrane region" description="Helical" evidence="6">
    <location>
        <begin position="173"/>
        <end position="190"/>
    </location>
</feature>
<proteinExistence type="predicted"/>
<evidence type="ECO:0000256" key="3">
    <source>
        <dbReference type="ARBA" id="ARBA00022692"/>
    </source>
</evidence>
<feature type="transmembrane region" description="Helical" evidence="6">
    <location>
        <begin position="12"/>
        <end position="33"/>
    </location>
</feature>
<comment type="caution">
    <text evidence="8">The sequence shown here is derived from an EMBL/GenBank/DDBJ whole genome shotgun (WGS) entry which is preliminary data.</text>
</comment>
<feature type="transmembrane region" description="Helical" evidence="6">
    <location>
        <begin position="95"/>
        <end position="115"/>
    </location>
</feature>
<feature type="domain" description="Phosphatidylglycerol lysyltransferase C-terminal" evidence="7">
    <location>
        <begin position="209"/>
        <end position="506"/>
    </location>
</feature>
<dbReference type="OrthoDB" id="594838at2"/>
<dbReference type="PANTHER" id="PTHR34697:SF2">
    <property type="entry name" value="PHOSPHATIDYLGLYCEROL LYSYLTRANSFERASE"/>
    <property type="match status" value="1"/>
</dbReference>
<dbReference type="Pfam" id="PF09924">
    <property type="entry name" value="LPG_synthase_C"/>
    <property type="match status" value="1"/>
</dbReference>
<dbReference type="Proteomes" id="UP000294257">
    <property type="component" value="Unassembled WGS sequence"/>
</dbReference>
<dbReference type="InterPro" id="IPR024320">
    <property type="entry name" value="LPG_synthase_C"/>
</dbReference>
<comment type="subcellular location">
    <subcellularLocation>
        <location evidence="1">Cell membrane</location>
        <topology evidence="1">Multi-pass membrane protein</topology>
    </subcellularLocation>
</comment>
<evidence type="ECO:0000256" key="5">
    <source>
        <dbReference type="ARBA" id="ARBA00023136"/>
    </source>
</evidence>
<dbReference type="AlphaFoldDB" id="A0A4Q7KIZ6"/>
<organism evidence="8 9">
    <name type="scientific">Herbihabitans rhizosphaerae</name>
    <dbReference type="NCBI Taxonomy" id="1872711"/>
    <lineage>
        <taxon>Bacteria</taxon>
        <taxon>Bacillati</taxon>
        <taxon>Actinomycetota</taxon>
        <taxon>Actinomycetes</taxon>
        <taxon>Pseudonocardiales</taxon>
        <taxon>Pseudonocardiaceae</taxon>
        <taxon>Herbihabitans</taxon>
    </lineage>
</organism>
<evidence type="ECO:0000313" key="9">
    <source>
        <dbReference type="Proteomes" id="UP000294257"/>
    </source>
</evidence>
<evidence type="ECO:0000256" key="1">
    <source>
        <dbReference type="ARBA" id="ARBA00004651"/>
    </source>
</evidence>
<gene>
    <name evidence="8" type="ORF">EV193_107200</name>
</gene>
<keyword evidence="4 6" id="KW-1133">Transmembrane helix</keyword>
<evidence type="ECO:0000256" key="4">
    <source>
        <dbReference type="ARBA" id="ARBA00022989"/>
    </source>
</evidence>
<accession>A0A4Q7KIZ6</accession>
<dbReference type="EMBL" id="SGWQ01000007">
    <property type="protein sequence ID" value="RZS36519.1"/>
    <property type="molecule type" value="Genomic_DNA"/>
</dbReference>
<reference evidence="8 9" key="1">
    <citation type="submission" date="2019-02" db="EMBL/GenBank/DDBJ databases">
        <title>Genomic Encyclopedia of Type Strains, Phase IV (KMG-IV): sequencing the most valuable type-strain genomes for metagenomic binning, comparative biology and taxonomic classification.</title>
        <authorList>
            <person name="Goeker M."/>
        </authorList>
    </citation>
    <scope>NUCLEOTIDE SEQUENCE [LARGE SCALE GENOMIC DNA]</scope>
    <source>
        <strain evidence="8 9">DSM 101727</strain>
    </source>
</reference>
<keyword evidence="9" id="KW-1185">Reference proteome</keyword>
<dbReference type="GO" id="GO:0055091">
    <property type="term" value="P:phospholipid homeostasis"/>
    <property type="evidence" value="ECO:0007669"/>
    <property type="project" value="TreeGrafter"/>
</dbReference>
<feature type="transmembrane region" description="Helical" evidence="6">
    <location>
        <begin position="127"/>
        <end position="144"/>
    </location>
</feature>
<name>A0A4Q7KIZ6_9PSEU</name>
<sequence length="563" mass="60634">MGSLIRRVPFTVTGLVTMVVLGTIAGTLITRVAEKPWGHTVSYGLPSFSEGRWWAVFTGMPFAVNPLCYVAVLSSFAICVGFAEIRMGTKRTMLAFAYGHVAGVFGAAALIGLGGSWTDQWAHALDVGPSGGALATAAIVSATFPAPHRTLLRLGLVGYVVGALFVLGNLADVVHLTAVLLALPVGALFVRRTDRHARLTTVPDAATDLLARHGGGTLSWMATWRGTRYLIAPDGDGYLAYRQHAGVAIALGDPVGSPDWQRAAADEFAAHCTRSGLVPCWFSVGADTANDLAEDGWRNVQVAQDNLIDLPSLKFQGKKWQDVRTARNRAAKEGIEFRLITLADAEPAVLAQVRELSTNWLRNKRMPELGFTLGGITEALDPRVRVGIAVDAEGVVHGVTSWLPIMGSDGRPHGWTLDLMRRRSDGFRLVIDFMIASACLTFQDEGAAVVSLSGAPLARAEGQRPTRLRRLLDMLGSALEPCYGFRSLHAFKSKFQPRTEPLYLVFRHATDLPRIGTAITLAYLRKPATTTHRPRQATIGIEVPAPRQARAATASPVLEPAGR</sequence>
<keyword evidence="5 6" id="KW-0472">Membrane</keyword>
<evidence type="ECO:0000256" key="2">
    <source>
        <dbReference type="ARBA" id="ARBA00022475"/>
    </source>
</evidence>
<dbReference type="GO" id="GO:0005886">
    <property type="term" value="C:plasma membrane"/>
    <property type="evidence" value="ECO:0007669"/>
    <property type="project" value="UniProtKB-SubCell"/>
</dbReference>
<evidence type="ECO:0000259" key="7">
    <source>
        <dbReference type="Pfam" id="PF09924"/>
    </source>
</evidence>
<evidence type="ECO:0000313" key="8">
    <source>
        <dbReference type="EMBL" id="RZS36519.1"/>
    </source>
</evidence>
<keyword evidence="2" id="KW-1003">Cell membrane</keyword>
<feature type="transmembrane region" description="Helical" evidence="6">
    <location>
        <begin position="53"/>
        <end position="83"/>
    </location>
</feature>
<protein>
    <submittedName>
        <fullName evidence="8">Uncharacterized protein DUF2156</fullName>
    </submittedName>
</protein>
<evidence type="ECO:0000256" key="6">
    <source>
        <dbReference type="SAM" id="Phobius"/>
    </source>
</evidence>
<feature type="transmembrane region" description="Helical" evidence="6">
    <location>
        <begin position="151"/>
        <end position="167"/>
    </location>
</feature>
<dbReference type="GO" id="GO:0016755">
    <property type="term" value="F:aminoacyltransferase activity"/>
    <property type="evidence" value="ECO:0007669"/>
    <property type="project" value="TreeGrafter"/>
</dbReference>